<dbReference type="Proteomes" id="UP001202479">
    <property type="component" value="Unassembled WGS sequence"/>
</dbReference>
<feature type="compositionally biased region" description="Low complexity" evidence="1">
    <location>
        <begin position="141"/>
        <end position="150"/>
    </location>
</feature>
<keyword evidence="4" id="KW-1185">Reference proteome</keyword>
<dbReference type="PANTHER" id="PTHR47336:SF2">
    <property type="entry name" value="TRANSCRIPTION FACTOR HMS1-RELATED"/>
    <property type="match status" value="1"/>
</dbReference>
<feature type="compositionally biased region" description="Polar residues" evidence="1">
    <location>
        <begin position="158"/>
        <end position="172"/>
    </location>
</feature>
<dbReference type="Gene3D" id="4.10.280.10">
    <property type="entry name" value="Helix-loop-helix DNA-binding domain"/>
    <property type="match status" value="1"/>
</dbReference>
<dbReference type="AlphaFoldDB" id="A0AAI9WYJ9"/>
<evidence type="ECO:0000259" key="2">
    <source>
        <dbReference type="PROSITE" id="PS50888"/>
    </source>
</evidence>
<dbReference type="GeneID" id="73379943"/>
<sequence>MSFRLSEYNTFIPAEDMQSEPLCLLGQGDASSARRVPTESSSFPVDIDFGLSEYMSNGRGRGTPEGGTEYLDAEYVNYEQELAGQMAQQMTGQVQGQVQGQVHPMPQQIPIPCRDTALSTVPVLGSPLSMETPYPQVFQDSSSPSTPSSTSKDRQRPSLYTRSTSSLPTSGVSARPGRPRVKSAHNVIEQRYRNKINDKFNALQESVPTLKVLSMKKHEERMRSEDDSDEEDEELSSAIDIDLEGLEPARKLNKGTILAKSIEYIKFLESKNDRMKQDQQDLLRRAKSMGIPLNSLQ</sequence>
<dbReference type="SUPFAM" id="SSF47459">
    <property type="entry name" value="HLH, helix-loop-helix DNA-binding domain"/>
    <property type="match status" value="1"/>
</dbReference>
<dbReference type="GO" id="GO:0046983">
    <property type="term" value="F:protein dimerization activity"/>
    <property type="evidence" value="ECO:0007669"/>
    <property type="project" value="InterPro"/>
</dbReference>
<dbReference type="PROSITE" id="PS50888">
    <property type="entry name" value="BHLH"/>
    <property type="match status" value="1"/>
</dbReference>
<dbReference type="InterPro" id="IPR036638">
    <property type="entry name" value="HLH_DNA-bd_sf"/>
</dbReference>
<evidence type="ECO:0000313" key="3">
    <source>
        <dbReference type="EMBL" id="KAI3404910.2"/>
    </source>
</evidence>
<evidence type="ECO:0000313" key="4">
    <source>
        <dbReference type="Proteomes" id="UP001202479"/>
    </source>
</evidence>
<accession>A0AAI9WYJ9</accession>
<organism evidence="3 4">
    <name type="scientific">Candida oxycetoniae</name>
    <dbReference type="NCBI Taxonomy" id="497107"/>
    <lineage>
        <taxon>Eukaryota</taxon>
        <taxon>Fungi</taxon>
        <taxon>Dikarya</taxon>
        <taxon>Ascomycota</taxon>
        <taxon>Saccharomycotina</taxon>
        <taxon>Pichiomycetes</taxon>
        <taxon>Debaryomycetaceae</taxon>
        <taxon>Candida/Lodderomyces clade</taxon>
        <taxon>Candida</taxon>
    </lineage>
</organism>
<dbReference type="InterPro" id="IPR011598">
    <property type="entry name" value="bHLH_dom"/>
</dbReference>
<reference evidence="3" key="1">
    <citation type="journal article" date="2022" name="DNA Res.">
        <title>Genome analysis of five recently described species of the CUG-Ser clade uncovers Candida theae as a new hybrid lineage with pathogenic potential in the Candida parapsilosis species complex.</title>
        <authorList>
            <person name="Mixao V."/>
            <person name="Del Olmo V."/>
            <person name="Hegedusova E."/>
            <person name="Saus E."/>
            <person name="Pryszcz L."/>
            <person name="Cillingova A."/>
            <person name="Nosek J."/>
            <person name="Gabaldon T."/>
        </authorList>
    </citation>
    <scope>NUCLEOTIDE SEQUENCE</scope>
    <source>
        <strain evidence="3">CBS 10844</strain>
    </source>
</reference>
<name>A0AAI9WYJ9_9ASCO</name>
<feature type="region of interest" description="Disordered" evidence="1">
    <location>
        <begin position="131"/>
        <end position="185"/>
    </location>
</feature>
<dbReference type="Pfam" id="PF00010">
    <property type="entry name" value="HLH"/>
    <property type="match status" value="1"/>
</dbReference>
<proteinExistence type="predicted"/>
<dbReference type="InterPro" id="IPR052099">
    <property type="entry name" value="Regulatory_TF_Diverse"/>
</dbReference>
<dbReference type="SMART" id="SM00353">
    <property type="entry name" value="HLH"/>
    <property type="match status" value="1"/>
</dbReference>
<feature type="domain" description="BHLH" evidence="2">
    <location>
        <begin position="180"/>
        <end position="268"/>
    </location>
</feature>
<evidence type="ECO:0000256" key="1">
    <source>
        <dbReference type="SAM" id="MobiDB-lite"/>
    </source>
</evidence>
<gene>
    <name evidence="3" type="ORF">KGF56_002326</name>
</gene>
<dbReference type="PANTHER" id="PTHR47336">
    <property type="entry name" value="TRANSCRIPTION FACTOR HMS1-RELATED"/>
    <property type="match status" value="1"/>
</dbReference>
<protein>
    <recommendedName>
        <fullName evidence="2">BHLH domain-containing protein</fullName>
    </recommendedName>
</protein>
<comment type="caution">
    <text evidence="3">The sequence shown here is derived from an EMBL/GenBank/DDBJ whole genome shotgun (WGS) entry which is preliminary data.</text>
</comment>
<dbReference type="EMBL" id="JAHUZD010000073">
    <property type="protein sequence ID" value="KAI3404910.2"/>
    <property type="molecule type" value="Genomic_DNA"/>
</dbReference>
<dbReference type="RefSeq" id="XP_049180655.1">
    <property type="nucleotide sequence ID" value="XM_049323543.1"/>
</dbReference>